<evidence type="ECO:0008006" key="4">
    <source>
        <dbReference type="Google" id="ProtNLM"/>
    </source>
</evidence>
<keyword evidence="1" id="KW-0812">Transmembrane</keyword>
<evidence type="ECO:0000313" key="3">
    <source>
        <dbReference type="Proteomes" id="UP001451606"/>
    </source>
</evidence>
<keyword evidence="3" id="KW-1185">Reference proteome</keyword>
<evidence type="ECO:0000256" key="1">
    <source>
        <dbReference type="SAM" id="Phobius"/>
    </source>
</evidence>
<accession>A0AAX4NHU4</accession>
<feature type="transmembrane region" description="Helical" evidence="1">
    <location>
        <begin position="140"/>
        <end position="158"/>
    </location>
</feature>
<dbReference type="Proteomes" id="UP001451606">
    <property type="component" value="Chromosome"/>
</dbReference>
<reference evidence="2 3" key="1">
    <citation type="submission" date="2023-09" db="EMBL/GenBank/DDBJ databases">
        <authorList>
            <person name="Golyshina O.V."/>
            <person name="Lunev E.A."/>
            <person name="Bargiela R."/>
            <person name="Gaines M.C."/>
            <person name="Daum B."/>
            <person name="Bale N.J."/>
            <person name="Koenen M."/>
            <person name="Sinninghe Damst J.S."/>
            <person name="Yakimov M."/>
            <person name="Golyshin P.N."/>
        </authorList>
    </citation>
    <scope>NUCLEOTIDE SEQUENCE [LARGE SCALE GENOMIC DNA]</scope>
    <source>
        <strain evidence="2 3">M1</strain>
    </source>
</reference>
<gene>
    <name evidence="2" type="ORF">OXIME_001348</name>
</gene>
<dbReference type="AlphaFoldDB" id="A0AAX4NHU4"/>
<dbReference type="EMBL" id="CP133772">
    <property type="protein sequence ID" value="WYY00764.1"/>
    <property type="molecule type" value="Genomic_DNA"/>
</dbReference>
<dbReference type="RefSeq" id="WP_393971093.1">
    <property type="nucleotide sequence ID" value="NZ_CP133772.1"/>
</dbReference>
<evidence type="ECO:0000313" key="2">
    <source>
        <dbReference type="EMBL" id="WYY00764.1"/>
    </source>
</evidence>
<name>A0AAX4NHU4_9ARCH</name>
<proteinExistence type="predicted"/>
<dbReference type="GeneID" id="95968085"/>
<dbReference type="KEGG" id="omr:OXIME_001348"/>
<keyword evidence="1" id="KW-1133">Transmembrane helix</keyword>
<organism evidence="2 3">
    <name type="scientific">Oxyplasma meridianum</name>
    <dbReference type="NCBI Taxonomy" id="3073602"/>
    <lineage>
        <taxon>Archaea</taxon>
        <taxon>Methanobacteriati</taxon>
        <taxon>Thermoplasmatota</taxon>
        <taxon>Thermoplasmata</taxon>
        <taxon>Thermoplasmatales</taxon>
        <taxon>Thermoplasmataceae</taxon>
        <taxon>Oxyplasma</taxon>
    </lineage>
</organism>
<keyword evidence="1" id="KW-0472">Membrane</keyword>
<sequence>MANKQQKIQDLENQIESDRILSGDGTNCTRLATKQLRLARLYRQTGDMAKASELMADAKKTLDDPLCPNSREKIRLQNAMAYMGMGTPGAQQQSINSMMMNRGQRMPAIYRFAGILILFVGYGILYISEFLGILTSTTEFGIGIFVVFGLSIAVSTILRGRYMRSINSGPVMVNTGGMDPATAVEKLESKLREDQSSIDPKRILDAAQTELALASLYYQSKDMDKAAQALDGAQKFLNDPICEQGFERERLLRTVEQMKGMISRNQQ</sequence>
<feature type="transmembrane region" description="Helical" evidence="1">
    <location>
        <begin position="108"/>
        <end position="128"/>
    </location>
</feature>
<protein>
    <recommendedName>
        <fullName evidence="4">Tetratricopeptide repeat protein</fullName>
    </recommendedName>
</protein>